<dbReference type="Pfam" id="PF02470">
    <property type="entry name" value="MlaD"/>
    <property type="match status" value="1"/>
</dbReference>
<dbReference type="InterPro" id="IPR003399">
    <property type="entry name" value="Mce/MlaD"/>
</dbReference>
<dbReference type="AlphaFoldDB" id="A0A2W5MK11"/>
<organism evidence="3 4">
    <name type="scientific">Ancylobacter novellus</name>
    <name type="common">Thiobacillus novellus</name>
    <dbReference type="NCBI Taxonomy" id="921"/>
    <lineage>
        <taxon>Bacteria</taxon>
        <taxon>Pseudomonadati</taxon>
        <taxon>Pseudomonadota</taxon>
        <taxon>Alphaproteobacteria</taxon>
        <taxon>Hyphomicrobiales</taxon>
        <taxon>Xanthobacteraceae</taxon>
        <taxon>Ancylobacter</taxon>
    </lineage>
</organism>
<evidence type="ECO:0000259" key="2">
    <source>
        <dbReference type="Pfam" id="PF02470"/>
    </source>
</evidence>
<keyword evidence="1" id="KW-1133">Transmembrane helix</keyword>
<name>A0A2W5MK11_ANCNO</name>
<feature type="domain" description="Mce/MlaD" evidence="2">
    <location>
        <begin position="40"/>
        <end position="115"/>
    </location>
</feature>
<accession>A0A2W5MK11</accession>
<evidence type="ECO:0000313" key="3">
    <source>
        <dbReference type="EMBL" id="PZQ17953.1"/>
    </source>
</evidence>
<keyword evidence="1" id="KW-0812">Transmembrane</keyword>
<dbReference type="PANTHER" id="PTHR36698:SF2">
    <property type="entry name" value="MCE_MLAD DOMAIN-CONTAINING PROTEIN"/>
    <property type="match status" value="1"/>
</dbReference>
<protein>
    <recommendedName>
        <fullName evidence="2">Mce/MlaD domain-containing protein</fullName>
    </recommendedName>
</protein>
<proteinExistence type="predicted"/>
<sequence length="526" mass="55771">METRANHVVVGAFTLLVVACAFGFVWWFAAAGQTSERAIYRVQFQGAVSGLTPGSGVLFNGIRVGDVTNLNFDPQDPARVVARIEVFRNTPIRTDTRARLEMTGLTGGAVILLTGGSQTAPAFPLVTTKGGDPNNAPILIAEASAFQDILEGARNVLQQAQTTFGDIQGLVGNSRGSIERSLQNVEQFTSALAANSDDLKSFMQNTGVAARQIGNLADNLVPLVTDVQNLVRAVDVNKVDQTMSNAVAFTDSLKKAGPEVEKALTQIAGLAEQLRGSGLKVDDVLTRVQGIVASVDPKTVNSAVDRFNQVLQSVDPAKVNSTIASIEEASRNANRAIAAIDPEKINRAVDGFSGLMTSIDGPTINRTIASIDRAVSAVDGDKVRSTIDNVNRFAEALGRNSQTVDQIIADARNVSGRLTGTADKLDALLDDARKLVGSGEAQGAIADFQKTSQAIRELAIKLDGRTAEIATGISRLSSSGQRDLQGFIADGRRTLNNLDSVLGDIKRNPQQFLFGTKGGVPEYRGR</sequence>
<dbReference type="EMBL" id="QFPN01000002">
    <property type="protein sequence ID" value="PZQ17953.1"/>
    <property type="molecule type" value="Genomic_DNA"/>
</dbReference>
<evidence type="ECO:0000256" key="1">
    <source>
        <dbReference type="SAM" id="Phobius"/>
    </source>
</evidence>
<dbReference type="PANTHER" id="PTHR36698">
    <property type="entry name" value="BLL5892 PROTEIN"/>
    <property type="match status" value="1"/>
</dbReference>
<keyword evidence="1" id="KW-0472">Membrane</keyword>
<dbReference type="PROSITE" id="PS51257">
    <property type="entry name" value="PROKAR_LIPOPROTEIN"/>
    <property type="match status" value="1"/>
</dbReference>
<gene>
    <name evidence="3" type="ORF">DI565_04325</name>
</gene>
<dbReference type="Proteomes" id="UP000249577">
    <property type="component" value="Unassembled WGS sequence"/>
</dbReference>
<evidence type="ECO:0000313" key="4">
    <source>
        <dbReference type="Proteomes" id="UP000249577"/>
    </source>
</evidence>
<comment type="caution">
    <text evidence="3">The sequence shown here is derived from an EMBL/GenBank/DDBJ whole genome shotgun (WGS) entry which is preliminary data.</text>
</comment>
<feature type="transmembrane region" description="Helical" evidence="1">
    <location>
        <begin position="7"/>
        <end position="29"/>
    </location>
</feature>
<reference evidence="3 4" key="1">
    <citation type="submission" date="2017-08" db="EMBL/GenBank/DDBJ databases">
        <title>Infants hospitalized years apart are colonized by the same room-sourced microbial strains.</title>
        <authorList>
            <person name="Brooks B."/>
            <person name="Olm M.R."/>
            <person name="Firek B.A."/>
            <person name="Baker R."/>
            <person name="Thomas B.C."/>
            <person name="Morowitz M.J."/>
            <person name="Banfield J.F."/>
        </authorList>
    </citation>
    <scope>NUCLEOTIDE SEQUENCE [LARGE SCALE GENOMIC DNA]</scope>
    <source>
        <strain evidence="3">S2_005_003_R2_43</strain>
    </source>
</reference>